<comment type="similarity">
    <text evidence="2">Belongs to the DNA repair enzymes AP/ExoA family.</text>
</comment>
<keyword evidence="4" id="KW-0378">Hydrolase</keyword>
<feature type="site" description="Interaction with DNA substrate" evidence="8">
    <location>
        <position position="243"/>
    </location>
</feature>
<evidence type="ECO:0000259" key="9">
    <source>
        <dbReference type="Pfam" id="PF03372"/>
    </source>
</evidence>
<feature type="binding site" evidence="7">
    <location>
        <position position="243"/>
    </location>
    <ligand>
        <name>Mg(2+)</name>
        <dbReference type="ChEBI" id="CHEBI:18420"/>
        <label>1</label>
    </ligand>
</feature>
<dbReference type="GO" id="GO:0008081">
    <property type="term" value="F:phosphoric diester hydrolase activity"/>
    <property type="evidence" value="ECO:0007669"/>
    <property type="project" value="TreeGrafter"/>
</dbReference>
<dbReference type="PANTHER" id="PTHR22748">
    <property type="entry name" value="AP ENDONUCLEASE"/>
    <property type="match status" value="1"/>
</dbReference>
<name>A0A1F7XA14_9BACT</name>
<reference evidence="10 11" key="1">
    <citation type="journal article" date="2016" name="Nat. Commun.">
        <title>Thousands of microbial genomes shed light on interconnected biogeochemical processes in an aquifer system.</title>
        <authorList>
            <person name="Anantharaman K."/>
            <person name="Brown C.T."/>
            <person name="Hug L.A."/>
            <person name="Sharon I."/>
            <person name="Castelle C.J."/>
            <person name="Probst A.J."/>
            <person name="Thomas B.C."/>
            <person name="Singh A."/>
            <person name="Wilkins M.J."/>
            <person name="Karaoz U."/>
            <person name="Brodie E.L."/>
            <person name="Williams K.H."/>
            <person name="Hubbard S.S."/>
            <person name="Banfield J.F."/>
        </authorList>
    </citation>
    <scope>NUCLEOTIDE SEQUENCE [LARGE SCALE GENOMIC DNA]</scope>
</reference>
<dbReference type="PROSITE" id="PS00727">
    <property type="entry name" value="AP_NUCLEASE_F1_2"/>
    <property type="match status" value="1"/>
</dbReference>
<evidence type="ECO:0000313" key="11">
    <source>
        <dbReference type="Proteomes" id="UP000177053"/>
    </source>
</evidence>
<keyword evidence="3 7" id="KW-0479">Metal-binding</keyword>
<evidence type="ECO:0000256" key="8">
    <source>
        <dbReference type="PIRSR" id="PIRSR604808-3"/>
    </source>
</evidence>
<comment type="cofactor">
    <cofactor evidence="7">
        <name>Mg(2+)</name>
        <dbReference type="ChEBI" id="CHEBI:18420"/>
    </cofactor>
    <cofactor evidence="7">
        <name>Mn(2+)</name>
        <dbReference type="ChEBI" id="CHEBI:29035"/>
    </cofactor>
    <text evidence="7">Probably binds two magnesium or manganese ions per subunit.</text>
</comment>
<dbReference type="PROSITE" id="PS51435">
    <property type="entry name" value="AP_NUCLEASE_F1_4"/>
    <property type="match status" value="1"/>
</dbReference>
<dbReference type="GO" id="GO:0006284">
    <property type="term" value="P:base-excision repair"/>
    <property type="evidence" value="ECO:0007669"/>
    <property type="project" value="TreeGrafter"/>
</dbReference>
<dbReference type="Proteomes" id="UP000177053">
    <property type="component" value="Unassembled WGS sequence"/>
</dbReference>
<comment type="cofactor">
    <cofactor evidence="1">
        <name>Mn(2+)</name>
        <dbReference type="ChEBI" id="CHEBI:29035"/>
    </cofactor>
</comment>
<dbReference type="InterPro" id="IPR004808">
    <property type="entry name" value="AP_endonuc_1"/>
</dbReference>
<evidence type="ECO:0000256" key="2">
    <source>
        <dbReference type="ARBA" id="ARBA00007092"/>
    </source>
</evidence>
<dbReference type="InterPro" id="IPR005135">
    <property type="entry name" value="Endo/exonuclease/phosphatase"/>
</dbReference>
<evidence type="ECO:0000256" key="5">
    <source>
        <dbReference type="ARBA" id="ARBA00022842"/>
    </source>
</evidence>
<accession>A0A1F7XA14</accession>
<keyword evidence="7" id="KW-0464">Manganese</keyword>
<sequence length="252" mass="29550">MRIISWNVNGLRSIYQKGFLDWFNKTNSDIVCLQEIKANINQVPFELTQPDSYHLYFNCAKKKGYSGMIIYSKKKALKCTKKLGLDRFDDEGRLLELNFPRFTLINLYLPHGKRDKSDLNYKLKVYKKLINRLEKMKNKNLILIGDFNIAHTEIDLARPSQNKNNIMFTQTERNQINKMLGLGFVDTFRKFNKKSGNYTWWPYFANARAKDLGWRIDYCFVSQKLTAKLKNAFILKNVPGSDHCPIGIEIKI</sequence>
<gene>
    <name evidence="10" type="ORF">A2Z22_02320</name>
</gene>
<keyword evidence="5 7" id="KW-0460">Magnesium</keyword>
<dbReference type="NCBIfam" id="TIGR00195">
    <property type="entry name" value="exoDNase_III"/>
    <property type="match status" value="1"/>
</dbReference>
<evidence type="ECO:0000313" key="10">
    <source>
        <dbReference type="EMBL" id="OGM11609.1"/>
    </source>
</evidence>
<dbReference type="EMBL" id="MGFS01000015">
    <property type="protein sequence ID" value="OGM11609.1"/>
    <property type="molecule type" value="Genomic_DNA"/>
</dbReference>
<protein>
    <submittedName>
        <fullName evidence="10">Exodeoxyribonuclease III</fullName>
    </submittedName>
</protein>
<evidence type="ECO:0000256" key="4">
    <source>
        <dbReference type="ARBA" id="ARBA00022801"/>
    </source>
</evidence>
<dbReference type="PANTHER" id="PTHR22748:SF6">
    <property type="entry name" value="DNA-(APURINIC OR APYRIMIDINIC SITE) ENDONUCLEASE"/>
    <property type="match status" value="1"/>
</dbReference>
<dbReference type="GO" id="GO:0008311">
    <property type="term" value="F:double-stranded DNA 3'-5' DNA exonuclease activity"/>
    <property type="evidence" value="ECO:0007669"/>
    <property type="project" value="TreeGrafter"/>
</dbReference>
<evidence type="ECO:0000256" key="1">
    <source>
        <dbReference type="ARBA" id="ARBA00001936"/>
    </source>
</evidence>
<dbReference type="InterPro" id="IPR036691">
    <property type="entry name" value="Endo/exonu/phosph_ase_sf"/>
</dbReference>
<feature type="binding site" evidence="7">
    <location>
        <position position="148"/>
    </location>
    <ligand>
        <name>Mg(2+)</name>
        <dbReference type="ChEBI" id="CHEBI:18420"/>
        <label>1</label>
    </ligand>
</feature>
<feature type="active site" description="Proton acceptor" evidence="6">
    <location>
        <position position="243"/>
    </location>
</feature>
<feature type="active site" evidence="6">
    <location>
        <position position="108"/>
    </location>
</feature>
<feature type="site" description="Important for catalytic activity" evidence="8">
    <location>
        <position position="217"/>
    </location>
</feature>
<comment type="caution">
    <text evidence="10">The sequence shown here is derived from an EMBL/GenBank/DDBJ whole genome shotgun (WGS) entry which is preliminary data.</text>
</comment>
<feature type="binding site" evidence="7">
    <location>
        <position position="242"/>
    </location>
    <ligand>
        <name>Mg(2+)</name>
        <dbReference type="ChEBI" id="CHEBI:18420"/>
        <label>1</label>
    </ligand>
</feature>
<feature type="binding site" evidence="7">
    <location>
        <position position="7"/>
    </location>
    <ligand>
        <name>Mg(2+)</name>
        <dbReference type="ChEBI" id="CHEBI:18420"/>
        <label>1</label>
    </ligand>
</feature>
<dbReference type="GO" id="GO:0003677">
    <property type="term" value="F:DNA binding"/>
    <property type="evidence" value="ECO:0007669"/>
    <property type="project" value="InterPro"/>
</dbReference>
<feature type="binding site" evidence="7">
    <location>
        <position position="35"/>
    </location>
    <ligand>
        <name>Mg(2+)</name>
        <dbReference type="ChEBI" id="CHEBI:18420"/>
        <label>1</label>
    </ligand>
</feature>
<feature type="active site" description="Proton donor/acceptor" evidence="6">
    <location>
        <position position="146"/>
    </location>
</feature>
<feature type="domain" description="Endonuclease/exonuclease/phosphatase" evidence="9">
    <location>
        <begin position="4"/>
        <end position="243"/>
    </location>
</feature>
<organism evidence="10 11">
    <name type="scientific">Candidatus Woesebacteria bacterium RBG_16_34_12</name>
    <dbReference type="NCBI Taxonomy" id="1802480"/>
    <lineage>
        <taxon>Bacteria</taxon>
        <taxon>Candidatus Woeseibacteriota</taxon>
    </lineage>
</organism>
<dbReference type="NCBIfam" id="TIGR00633">
    <property type="entry name" value="xth"/>
    <property type="match status" value="1"/>
</dbReference>
<feature type="binding site" evidence="7">
    <location>
        <position position="146"/>
    </location>
    <ligand>
        <name>Mg(2+)</name>
        <dbReference type="ChEBI" id="CHEBI:18420"/>
        <label>1</label>
    </ligand>
</feature>
<evidence type="ECO:0000256" key="6">
    <source>
        <dbReference type="PIRSR" id="PIRSR604808-1"/>
    </source>
</evidence>
<feature type="site" description="Transition state stabilizer" evidence="8">
    <location>
        <position position="148"/>
    </location>
</feature>
<evidence type="ECO:0000256" key="7">
    <source>
        <dbReference type="PIRSR" id="PIRSR604808-2"/>
    </source>
</evidence>
<dbReference type="Gene3D" id="3.60.10.10">
    <property type="entry name" value="Endonuclease/exonuclease/phosphatase"/>
    <property type="match status" value="1"/>
</dbReference>
<dbReference type="GO" id="GO:0046872">
    <property type="term" value="F:metal ion binding"/>
    <property type="evidence" value="ECO:0007669"/>
    <property type="project" value="UniProtKB-KW"/>
</dbReference>
<dbReference type="GO" id="GO:0003906">
    <property type="term" value="F:DNA-(apurinic or apyrimidinic site) endonuclease activity"/>
    <property type="evidence" value="ECO:0007669"/>
    <property type="project" value="TreeGrafter"/>
</dbReference>
<dbReference type="SUPFAM" id="SSF56219">
    <property type="entry name" value="DNase I-like"/>
    <property type="match status" value="1"/>
</dbReference>
<dbReference type="AlphaFoldDB" id="A0A1F7XA14"/>
<evidence type="ECO:0000256" key="3">
    <source>
        <dbReference type="ARBA" id="ARBA00022723"/>
    </source>
</evidence>
<dbReference type="InterPro" id="IPR020848">
    <property type="entry name" value="AP_endonuclease_F1_CS"/>
</dbReference>
<dbReference type="Pfam" id="PF03372">
    <property type="entry name" value="Exo_endo_phos"/>
    <property type="match status" value="1"/>
</dbReference>
<proteinExistence type="inferred from homology"/>